<accession>A0AA97JL78</accession>
<dbReference type="Proteomes" id="UP001190640">
    <property type="component" value="Chromosome 6"/>
</dbReference>
<evidence type="ECO:0000256" key="1">
    <source>
        <dbReference type="ARBA" id="ARBA00022737"/>
    </source>
</evidence>
<evidence type="ECO:0000313" key="6">
    <source>
        <dbReference type="Proteomes" id="UP001190640"/>
    </source>
</evidence>
<dbReference type="InterPro" id="IPR019749">
    <property type="entry name" value="Band_41_domain"/>
</dbReference>
<reference evidence="7" key="1">
    <citation type="submission" date="2025-08" db="UniProtKB">
        <authorList>
            <consortium name="RefSeq"/>
        </authorList>
    </citation>
    <scope>IDENTIFICATION</scope>
    <source>
        <tissue evidence="7">Blood</tissue>
    </source>
</reference>
<dbReference type="PROSITE" id="PS50106">
    <property type="entry name" value="PDZ"/>
    <property type="match status" value="3"/>
</dbReference>
<dbReference type="CTD" id="143162"/>
<dbReference type="Gene3D" id="1.10.510.10">
    <property type="entry name" value="Transferase(Phosphotransferase) domain 1"/>
    <property type="match status" value="1"/>
</dbReference>
<dbReference type="Gene3D" id="3.10.20.90">
    <property type="entry name" value="Phosphatidylinositol 3-kinase Catalytic Subunit, Chain A, domain 1"/>
    <property type="match status" value="1"/>
</dbReference>
<dbReference type="InterPro" id="IPR019748">
    <property type="entry name" value="FERM_central"/>
</dbReference>
<dbReference type="InterPro" id="IPR011019">
    <property type="entry name" value="KIND_dom"/>
</dbReference>
<dbReference type="SUPFAM" id="SSF47031">
    <property type="entry name" value="Second domain of FERM"/>
    <property type="match status" value="1"/>
</dbReference>
<dbReference type="Pfam" id="PF00595">
    <property type="entry name" value="PDZ"/>
    <property type="match status" value="3"/>
</dbReference>
<dbReference type="GeneID" id="129332738"/>
<dbReference type="PRINTS" id="PR00935">
    <property type="entry name" value="BAND41"/>
</dbReference>
<dbReference type="SMART" id="SM01196">
    <property type="entry name" value="FERM_C"/>
    <property type="match status" value="1"/>
</dbReference>
<dbReference type="CDD" id="cd06695">
    <property type="entry name" value="PDZ3_PTPN13_FRMPD2-like"/>
    <property type="match status" value="1"/>
</dbReference>
<evidence type="ECO:0000313" key="7">
    <source>
        <dbReference type="RefSeq" id="XP_054839940.1"/>
    </source>
</evidence>
<dbReference type="FunFam" id="2.30.42.10:FF:000084">
    <property type="entry name" value="Tyrosine-protein phosphatase non-receptor type 13"/>
    <property type="match status" value="1"/>
</dbReference>
<dbReference type="CDD" id="cd23071">
    <property type="entry name" value="PDZ1_FRMPD2-like"/>
    <property type="match status" value="1"/>
</dbReference>
<feature type="region of interest" description="Disordered" evidence="2">
    <location>
        <begin position="1518"/>
        <end position="1583"/>
    </location>
</feature>
<feature type="region of interest" description="Disordered" evidence="2">
    <location>
        <begin position="1603"/>
        <end position="1631"/>
    </location>
</feature>
<evidence type="ECO:0000259" key="4">
    <source>
        <dbReference type="PROSITE" id="PS50106"/>
    </source>
</evidence>
<dbReference type="SUPFAM" id="SSF54236">
    <property type="entry name" value="Ubiquitin-like"/>
    <property type="match status" value="1"/>
</dbReference>
<dbReference type="SMART" id="SM00750">
    <property type="entry name" value="KIND"/>
    <property type="match status" value="1"/>
</dbReference>
<dbReference type="InterPro" id="IPR000299">
    <property type="entry name" value="FERM_domain"/>
</dbReference>
<keyword evidence="6" id="KW-1185">Reference proteome</keyword>
<dbReference type="InterPro" id="IPR018980">
    <property type="entry name" value="FERM_PH-like_C"/>
</dbReference>
<dbReference type="SUPFAM" id="SSF50156">
    <property type="entry name" value="PDZ domain-like"/>
    <property type="match status" value="4"/>
</dbReference>
<dbReference type="PANTHER" id="PTHR46900">
    <property type="entry name" value="TYROSINE-PROTEIN PHOSPHATASE NON-RECEPTOR TYPE 13"/>
    <property type="match status" value="1"/>
</dbReference>
<gene>
    <name evidence="7" type="primary">FRMPD2</name>
</gene>
<dbReference type="PROSITE" id="PS51377">
    <property type="entry name" value="KIND"/>
    <property type="match status" value="1"/>
</dbReference>
<feature type="region of interest" description="Disordered" evidence="2">
    <location>
        <begin position="1439"/>
        <end position="1503"/>
    </location>
</feature>
<dbReference type="RefSeq" id="XP_054839940.1">
    <property type="nucleotide sequence ID" value="XM_054983965.1"/>
</dbReference>
<dbReference type="SMART" id="SM00295">
    <property type="entry name" value="B41"/>
    <property type="match status" value="1"/>
</dbReference>
<dbReference type="Pfam" id="PF09380">
    <property type="entry name" value="FERM_C"/>
    <property type="match status" value="1"/>
</dbReference>
<dbReference type="CDD" id="cd17196">
    <property type="entry name" value="FERM_F1_FRMPD2"/>
    <property type="match status" value="1"/>
</dbReference>
<evidence type="ECO:0000259" key="3">
    <source>
        <dbReference type="PROSITE" id="PS50057"/>
    </source>
</evidence>
<evidence type="ECO:0000256" key="2">
    <source>
        <dbReference type="SAM" id="MobiDB-lite"/>
    </source>
</evidence>
<dbReference type="PANTHER" id="PTHR46900:SF4">
    <property type="entry name" value="FERM AND PDZ DOMAIN CONTAINING 2"/>
    <property type="match status" value="1"/>
</dbReference>
<dbReference type="Pfam" id="PF09379">
    <property type="entry name" value="FERM_N"/>
    <property type="match status" value="1"/>
</dbReference>
<feature type="domain" description="KIND" evidence="5">
    <location>
        <begin position="5"/>
        <end position="186"/>
    </location>
</feature>
<dbReference type="PROSITE" id="PS50057">
    <property type="entry name" value="FERM_3"/>
    <property type="match status" value="1"/>
</dbReference>
<feature type="domain" description="PDZ" evidence="4">
    <location>
        <begin position="991"/>
        <end position="1079"/>
    </location>
</feature>
<evidence type="ECO:0000259" key="5">
    <source>
        <dbReference type="PROSITE" id="PS51377"/>
    </source>
</evidence>
<dbReference type="CDD" id="cd14473">
    <property type="entry name" value="FERM_B-lobe"/>
    <property type="match status" value="1"/>
</dbReference>
<dbReference type="InterPro" id="IPR001478">
    <property type="entry name" value="PDZ"/>
</dbReference>
<protein>
    <submittedName>
        <fullName evidence="7">FERM and PDZ domain-containing protein 2</fullName>
    </submittedName>
</protein>
<feature type="region of interest" description="Disordered" evidence="2">
    <location>
        <begin position="1262"/>
        <end position="1284"/>
    </location>
</feature>
<feature type="compositionally biased region" description="Polar residues" evidence="2">
    <location>
        <begin position="692"/>
        <end position="716"/>
    </location>
</feature>
<feature type="domain" description="PDZ" evidence="4">
    <location>
        <begin position="726"/>
        <end position="812"/>
    </location>
</feature>
<dbReference type="Gene3D" id="1.20.80.10">
    <property type="match status" value="1"/>
</dbReference>
<sequence length="1631" mass="180615">MSTSVMLAEVLQAKGSPLEEEEIWALLYLGTECLLEDLHKESSSTVICPWSVLLSAEGTLSFRDNVPQVDIAPFMAPEKFCGHSKSKHYGRTKMLMYSLGMTLYWSADYQVPPNQPLQLSDQLHTLLLTLCEDVAQKRPSPESVLEAWEAHQQQSPTQGPANVFIQRLAQGTLGSIREREEGVPEDNVPIPLKRSDAVRKRLHEKVVKSSALPSPLNLHQGSIPQAQQPWDLNHSGSKVQSSYKLLINRSASAMDGIASRSQKSSSQKLAGLGSSFICSLADPAPSRYVSERQKKFSGPEFIVLSSEPPVALQLPGSIMTKNGKSFLSQRDVNVVLLNGQCLEVKCDIKSKAGVVFEKVAAYAGLPEPFYFSLAYMRGKEFFFLDDDTKLYKVAPEGWSDQPKKKASIINFTLFLRIKFFVSDFRIIQHDLTRHQFYLQLRKDLLEERLHCHDELTLQLGAFALRAEMGNYVPETRYRVKDYIPASQIEKMGLAHIQQELGSLHQLTQFLLEEQAELEFLKVTRQLPEYGVVFHQVFQEKRMVKRSLMLGICAQGIMVYEIRNNTRIASQQFQWRDTERISAHKKKFMIESSISGKKHTFLTDSVKTCKYLLDLCSAQHKFNAQMNSQHLLQAPTEDSRFTEAARSNSAYDSQRDNFTLIQRLSRSENALYGTHQERMSARAASKSCDDNSTEASTENGEKSNPTPSSPGNPRKSSFTKLEREIICVTLKRDPRNGFGFVIIGGENVGKLDLGIFIASIIPGGPADRAGHMKPGGRLISVNNISLEGVPFNTAVKIIQNSSDEVELIISQPKDSSEVLAEEKHLPSPVSSTLGCELCRANCERPISEACQATPATEEEYSTDSELKMILTRNSTPKLVPRISACSVGSLEPQDGISSSRLHEETFVKSVITHESADEDREIKKGDCLLEVDGISLLGMKQKRSGQVLAREHCVPAEPGPGDSESEKEHMSPSLARACPKRCFFLTDENTFEVRLRKNSGGLGFSFMQMETDACKDLGRDIIRIKRLFPGQPAKENGEIDIGDILLAVNGKPIQGLLYQEVLHLLRGAPPEVTLRFCRPPQGILPEIDQSVLTPLLSPVKEFVPSLVASSSGSDLTATEKEGSFLAADSPRAACDPEPVNDEPSLRGERVAESPPVLPLTRCSYKHLWKVYQEVITTDTFLSLEEEAIRQRDRKFRVSPGLHAKVEQEGEAACTASNSWKCLNRGMCSLFDDQPTEDCHEIISPAQVDEEYLTISSASITSLLHGGKPEAGTVPEPRGRGLSPPAVLDGELYTSESEWEDLEDGEEPQNTREMKICVTLTRSANKGYGFTVVVNKMDNTLYVAEILGEPALSNGQLRRGDRLLMVNGTDALALSAEETLALLYSSPRDLSLVVGRTTMEVFTSFPPEEIPEIILTKGDCGQLEEISEPVPDPMAFETVRAEFSSGPEPSPRPHLSRPSPAHRSPRSEPSPSPHRSRSTPAVGRERRRSGDSVRSVRSTASRHCQASYLPPSYHCQWEGAPTDFSASEPRPSTSQAWFPPPVHGEGSQLGSDEGDVESLGDYQSESWSEPSPADDVVPATGSPYEDLQIYSDQMARMAQALEMDISSVAPQTKEQAPQEDLRGQPSVPRFPHA</sequence>
<dbReference type="Gene3D" id="2.30.29.30">
    <property type="entry name" value="Pleckstrin-homology domain (PH domain)/Phosphotyrosine-binding domain (PTB)"/>
    <property type="match status" value="1"/>
</dbReference>
<dbReference type="InterPro" id="IPR052074">
    <property type="entry name" value="NonRcpt_TyrProt_Phosphatase"/>
</dbReference>
<dbReference type="InterPro" id="IPR036034">
    <property type="entry name" value="PDZ_sf"/>
</dbReference>
<dbReference type="InterPro" id="IPR035963">
    <property type="entry name" value="FERM_2"/>
</dbReference>
<dbReference type="InterPro" id="IPR018979">
    <property type="entry name" value="FERM_N"/>
</dbReference>
<feature type="region of interest" description="Disordered" evidence="2">
    <location>
        <begin position="1111"/>
        <end position="1149"/>
    </location>
</feature>
<feature type="domain" description="FERM" evidence="3">
    <location>
        <begin position="330"/>
        <end position="626"/>
    </location>
</feature>
<dbReference type="InterPro" id="IPR014352">
    <property type="entry name" value="FERM/acyl-CoA-bd_prot_sf"/>
</dbReference>
<feature type="domain" description="PDZ" evidence="4">
    <location>
        <begin position="1315"/>
        <end position="1396"/>
    </location>
</feature>
<proteinExistence type="predicted"/>
<dbReference type="InterPro" id="IPR029071">
    <property type="entry name" value="Ubiquitin-like_domsf"/>
</dbReference>
<dbReference type="KEGG" id="emc:129332738"/>
<name>A0AA97JL78_EUBMA</name>
<keyword evidence="1" id="KW-0677">Repeat</keyword>
<dbReference type="Pfam" id="PF00373">
    <property type="entry name" value="FERM_M"/>
    <property type="match status" value="1"/>
</dbReference>
<dbReference type="InterPro" id="IPR011993">
    <property type="entry name" value="PH-like_dom_sf"/>
</dbReference>
<dbReference type="SUPFAM" id="SSF50729">
    <property type="entry name" value="PH domain-like"/>
    <property type="match status" value="1"/>
</dbReference>
<dbReference type="SMART" id="SM00228">
    <property type="entry name" value="PDZ"/>
    <property type="match status" value="4"/>
</dbReference>
<feature type="region of interest" description="Disordered" evidence="2">
    <location>
        <begin position="675"/>
        <end position="716"/>
    </location>
</feature>
<organism evidence="6 7">
    <name type="scientific">Eublepharis macularius</name>
    <name type="common">Leopard gecko</name>
    <name type="synonym">Cyrtodactylus macularius</name>
    <dbReference type="NCBI Taxonomy" id="481883"/>
    <lineage>
        <taxon>Eukaryota</taxon>
        <taxon>Metazoa</taxon>
        <taxon>Chordata</taxon>
        <taxon>Craniata</taxon>
        <taxon>Vertebrata</taxon>
        <taxon>Euteleostomi</taxon>
        <taxon>Lepidosauria</taxon>
        <taxon>Squamata</taxon>
        <taxon>Bifurcata</taxon>
        <taxon>Gekkota</taxon>
        <taxon>Eublepharidae</taxon>
        <taxon>Eublepharinae</taxon>
        <taxon>Eublepharis</taxon>
    </lineage>
</organism>
<dbReference type="Gene3D" id="2.30.42.10">
    <property type="match status" value="4"/>
</dbReference>